<dbReference type="EMBL" id="HBGU01021071">
    <property type="protein sequence ID" value="CAD9435363.1"/>
    <property type="molecule type" value="Transcribed_RNA"/>
</dbReference>
<accession>A0A7S2G6A0</accession>
<protein>
    <submittedName>
        <fullName evidence="1">Uncharacterized protein</fullName>
    </submittedName>
</protein>
<dbReference type="AlphaFoldDB" id="A0A7S2G6A0"/>
<organism evidence="1">
    <name type="scientific">Haptolina brevifila</name>
    <dbReference type="NCBI Taxonomy" id="156173"/>
    <lineage>
        <taxon>Eukaryota</taxon>
        <taxon>Haptista</taxon>
        <taxon>Haptophyta</taxon>
        <taxon>Prymnesiophyceae</taxon>
        <taxon>Prymnesiales</taxon>
        <taxon>Prymnesiaceae</taxon>
        <taxon>Haptolina</taxon>
    </lineage>
</organism>
<name>A0A7S2G6A0_9EUKA</name>
<reference evidence="1" key="1">
    <citation type="submission" date="2021-01" db="EMBL/GenBank/DDBJ databases">
        <authorList>
            <person name="Corre E."/>
            <person name="Pelletier E."/>
            <person name="Niang G."/>
            <person name="Scheremetjew M."/>
            <person name="Finn R."/>
            <person name="Kale V."/>
            <person name="Holt S."/>
            <person name="Cochrane G."/>
            <person name="Meng A."/>
            <person name="Brown T."/>
            <person name="Cohen L."/>
        </authorList>
    </citation>
    <scope>NUCLEOTIDE SEQUENCE</scope>
    <source>
        <strain evidence="1">UTEX LB 985</strain>
    </source>
</reference>
<evidence type="ECO:0000313" key="1">
    <source>
        <dbReference type="EMBL" id="CAD9435363.1"/>
    </source>
</evidence>
<gene>
    <name evidence="1" type="ORF">CBRE1094_LOCUS11542</name>
</gene>
<proteinExistence type="predicted"/>
<sequence length="100" mass="11332">MIAFRFTQCDTELAGRTMTLTKPALRASLGPLHFKQAVWVAFNSPGFHEVDLQAFVRRWKADGHLSAMMKDCDAERARQMLERKAAEHKPSFLGLVTLLD</sequence>